<evidence type="ECO:0000256" key="1">
    <source>
        <dbReference type="ARBA" id="ARBA00022737"/>
    </source>
</evidence>
<feature type="region of interest" description="Disordered" evidence="4">
    <location>
        <begin position="155"/>
        <end position="215"/>
    </location>
</feature>
<gene>
    <name evidence="5" type="ORF">GOMPHAMPRED_000395</name>
</gene>
<evidence type="ECO:0008006" key="7">
    <source>
        <dbReference type="Google" id="ProtNLM"/>
    </source>
</evidence>
<sequence length="622" mass="69361">MDPLSIATAAVGAAKILYQASSTIHQFIQDAKIVDSVLENLRLEFDSTARILEIIKTRFRNPVHLIHARSQDHQDFLDISLASIQECDDASSEVITKIEEIGQGSTSILSRSMRQVRYTRIRKDILRTHTRIRDQKQNLQLLVQMLDVSLTLATTHQDSTKEESHPSSPVEPTPDISKHNEQEQEHEPLSHEETQEVPFRGMPVGSTKDIPENSEQERELYASDILTIQAFQARGQSLLESQSYANAEKAFSNCLKTYEVIPVESLPSSSIVQAQLGLATALMHQEKWKQAKDLFTFLAQDEGSVRAKSLFHLAQMYLAEHDFDNAYTACLGARAEFQSVTERSRCTSLLVLIAQTNEDEPAAAIYAIRLQENESSLWVTLPFYRFTSKGHGLSVSAEREALTFIKSIDEDTTPQRPENALIHSSFTGQLDAVKLLVWQGAPLNQISTFYFANRPITALMAAAYKGHTRIMEILIQSGADPDIGCYGYENKPGYLKITDSALNFAIRSKSVSAVRAILEAMAPNDEAYRVAILSAIDYHAESVVEVLLAHENIRELIKRHPPRYSSGASALHVAIQNNAISMVRNLVAAGFKPSDEELIQAHKSGDKKMIQEVTGAMNKTKQ</sequence>
<dbReference type="InterPro" id="IPR036770">
    <property type="entry name" value="Ankyrin_rpt-contain_sf"/>
</dbReference>
<dbReference type="Gene3D" id="1.25.40.20">
    <property type="entry name" value="Ankyrin repeat-containing domain"/>
    <property type="match status" value="1"/>
</dbReference>
<dbReference type="Pfam" id="PF12796">
    <property type="entry name" value="Ank_2"/>
    <property type="match status" value="1"/>
</dbReference>
<evidence type="ECO:0000256" key="3">
    <source>
        <dbReference type="PROSITE-ProRule" id="PRU00023"/>
    </source>
</evidence>
<dbReference type="PANTHER" id="PTHR24198">
    <property type="entry name" value="ANKYRIN REPEAT AND PROTEIN KINASE DOMAIN-CONTAINING PROTEIN"/>
    <property type="match status" value="1"/>
</dbReference>
<evidence type="ECO:0000256" key="2">
    <source>
        <dbReference type="ARBA" id="ARBA00023043"/>
    </source>
</evidence>
<organism evidence="5 6">
    <name type="scientific">Gomphillus americanus</name>
    <dbReference type="NCBI Taxonomy" id="1940652"/>
    <lineage>
        <taxon>Eukaryota</taxon>
        <taxon>Fungi</taxon>
        <taxon>Dikarya</taxon>
        <taxon>Ascomycota</taxon>
        <taxon>Pezizomycotina</taxon>
        <taxon>Lecanoromycetes</taxon>
        <taxon>OSLEUM clade</taxon>
        <taxon>Ostropomycetidae</taxon>
        <taxon>Ostropales</taxon>
        <taxon>Graphidaceae</taxon>
        <taxon>Gomphilloideae</taxon>
        <taxon>Gomphillus</taxon>
    </lineage>
</organism>
<dbReference type="Proteomes" id="UP000664169">
    <property type="component" value="Unassembled WGS sequence"/>
</dbReference>
<dbReference type="InterPro" id="IPR002110">
    <property type="entry name" value="Ankyrin_rpt"/>
</dbReference>
<dbReference type="EMBL" id="CAJPDQ010000001">
    <property type="protein sequence ID" value="CAF9903577.1"/>
    <property type="molecule type" value="Genomic_DNA"/>
</dbReference>
<dbReference type="InterPro" id="IPR011990">
    <property type="entry name" value="TPR-like_helical_dom_sf"/>
</dbReference>
<keyword evidence="1" id="KW-0677">Repeat</keyword>
<name>A0A8H3HV25_9LECA</name>
<keyword evidence="6" id="KW-1185">Reference proteome</keyword>
<evidence type="ECO:0000313" key="6">
    <source>
        <dbReference type="Proteomes" id="UP000664169"/>
    </source>
</evidence>
<dbReference type="SUPFAM" id="SSF48403">
    <property type="entry name" value="Ankyrin repeat"/>
    <property type="match status" value="1"/>
</dbReference>
<accession>A0A8H3HV25</accession>
<keyword evidence="2 3" id="KW-0040">ANK repeat</keyword>
<protein>
    <recommendedName>
        <fullName evidence="7">Ankyrin repeat protein</fullName>
    </recommendedName>
</protein>
<feature type="repeat" description="ANK" evidence="3">
    <location>
        <begin position="566"/>
        <end position="598"/>
    </location>
</feature>
<dbReference type="SMART" id="SM00248">
    <property type="entry name" value="ANK"/>
    <property type="match status" value="4"/>
</dbReference>
<dbReference type="PANTHER" id="PTHR24198:SF165">
    <property type="entry name" value="ANKYRIN REPEAT-CONTAINING PROTEIN-RELATED"/>
    <property type="match status" value="1"/>
</dbReference>
<dbReference type="AlphaFoldDB" id="A0A8H3HV25"/>
<feature type="repeat" description="ANK" evidence="3">
    <location>
        <begin position="454"/>
        <end position="483"/>
    </location>
</feature>
<dbReference type="PROSITE" id="PS50297">
    <property type="entry name" value="ANK_REP_REGION"/>
    <property type="match status" value="2"/>
</dbReference>
<dbReference type="SUPFAM" id="SSF48452">
    <property type="entry name" value="TPR-like"/>
    <property type="match status" value="1"/>
</dbReference>
<dbReference type="OrthoDB" id="3664645at2759"/>
<reference evidence="5" key="1">
    <citation type="submission" date="2021-03" db="EMBL/GenBank/DDBJ databases">
        <authorList>
            <person name="Tagirdzhanova G."/>
        </authorList>
    </citation>
    <scope>NUCLEOTIDE SEQUENCE</scope>
</reference>
<evidence type="ECO:0000256" key="4">
    <source>
        <dbReference type="SAM" id="MobiDB-lite"/>
    </source>
</evidence>
<evidence type="ECO:0000313" key="5">
    <source>
        <dbReference type="EMBL" id="CAF9903577.1"/>
    </source>
</evidence>
<dbReference type="Gene3D" id="1.25.40.10">
    <property type="entry name" value="Tetratricopeptide repeat domain"/>
    <property type="match status" value="1"/>
</dbReference>
<feature type="compositionally biased region" description="Basic and acidic residues" evidence="4">
    <location>
        <begin position="176"/>
        <end position="194"/>
    </location>
</feature>
<proteinExistence type="predicted"/>
<comment type="caution">
    <text evidence="5">The sequence shown here is derived from an EMBL/GenBank/DDBJ whole genome shotgun (WGS) entry which is preliminary data.</text>
</comment>
<dbReference type="PROSITE" id="PS50088">
    <property type="entry name" value="ANK_REPEAT"/>
    <property type="match status" value="2"/>
</dbReference>